<dbReference type="PANTHER" id="PTHR34354">
    <property type="entry name" value="NADPH-DEPENDENT 7-CYANO-7-DEAZAGUANINE REDUCTASE"/>
    <property type="match status" value="1"/>
</dbReference>
<dbReference type="Pfam" id="PF14489">
    <property type="entry name" value="QueF"/>
    <property type="match status" value="1"/>
</dbReference>
<dbReference type="Pfam" id="PF14819">
    <property type="entry name" value="QueF_N"/>
    <property type="match status" value="1"/>
</dbReference>
<dbReference type="InterPro" id="IPR016428">
    <property type="entry name" value="QueF_type2"/>
</dbReference>
<dbReference type="OrthoDB" id="9789995at2"/>
<dbReference type="InterPro" id="IPR029500">
    <property type="entry name" value="QueF"/>
</dbReference>
<evidence type="ECO:0000259" key="5">
    <source>
        <dbReference type="Pfam" id="PF14819"/>
    </source>
</evidence>
<dbReference type="InterPro" id="IPR043133">
    <property type="entry name" value="GTP-CH-I_C/QueF"/>
</dbReference>
<dbReference type="Gene3D" id="3.30.1130.10">
    <property type="match status" value="2"/>
</dbReference>
<dbReference type="GO" id="GO:0005737">
    <property type="term" value="C:cytoplasm"/>
    <property type="evidence" value="ECO:0007669"/>
    <property type="project" value="InterPro"/>
</dbReference>
<accession>A0A429XUU5</accession>
<dbReference type="EMBL" id="RXFM01000004">
    <property type="protein sequence ID" value="RST71957.1"/>
    <property type="molecule type" value="Genomic_DNA"/>
</dbReference>
<dbReference type="GO" id="GO:0008616">
    <property type="term" value="P:tRNA queuosine(34) biosynthetic process"/>
    <property type="evidence" value="ECO:0007669"/>
    <property type="project" value="UniProtKB-KW"/>
</dbReference>
<dbReference type="NCBIfam" id="TIGR03138">
    <property type="entry name" value="QueF"/>
    <property type="match status" value="1"/>
</dbReference>
<evidence type="ECO:0000256" key="4">
    <source>
        <dbReference type="ARBA" id="ARBA00023002"/>
    </source>
</evidence>
<feature type="domain" description="NADPH-dependent 7-cyano-7-deazaguanine reductase N-terminal" evidence="5">
    <location>
        <begin position="14"/>
        <end position="124"/>
    </location>
</feature>
<organism evidence="6 7">
    <name type="scientific">Candidatus Aquarickettsia rohweri</name>
    <dbReference type="NCBI Taxonomy" id="2602574"/>
    <lineage>
        <taxon>Bacteria</taxon>
        <taxon>Pseudomonadati</taxon>
        <taxon>Pseudomonadota</taxon>
        <taxon>Alphaproteobacteria</taxon>
        <taxon>Rickettsiales</taxon>
        <taxon>Candidatus Midichloriaceae</taxon>
        <taxon>Candidatus Aquarickettsia</taxon>
    </lineage>
</organism>
<reference evidence="7" key="1">
    <citation type="submission" date="2018-11" db="EMBL/GenBank/DDBJ databases">
        <title>Phylogenetic, genomic, and biogeographic characterization of a novel and ubiquitous marine invertebrate-associated Rickettsiales parasite, Candidatus Marinoinvertebrata rohwerii, gen. nov., sp. nov.</title>
        <authorList>
            <person name="Klinges J.G."/>
            <person name="Rosales S.M."/>
            <person name="Mcminds R."/>
            <person name="Shaver E.C."/>
            <person name="Shantz A."/>
            <person name="Peters E.C."/>
            <person name="Burkepile D.E."/>
            <person name="Silliman B.R."/>
            <person name="Vega Thurber R.L."/>
        </authorList>
    </citation>
    <scope>NUCLEOTIDE SEQUENCE [LARGE SCALE GENOMIC DNA]</scope>
    <source>
        <strain evidence="7">a_cerv_44</strain>
    </source>
</reference>
<dbReference type="RefSeq" id="WP_126044221.1">
    <property type="nucleotide sequence ID" value="NZ_RXFM01000004.1"/>
</dbReference>
<evidence type="ECO:0000313" key="6">
    <source>
        <dbReference type="EMBL" id="RST71957.1"/>
    </source>
</evidence>
<keyword evidence="3" id="KW-0521">NADP</keyword>
<keyword evidence="7" id="KW-1185">Reference proteome</keyword>
<gene>
    <name evidence="6" type="primary">queF</name>
    <name evidence="6" type="ORF">EIC27_00565</name>
</gene>
<sequence>MHVNSSALGKKSIYTDQYNPSLLFAIPRVDKRNEIGIDNNNMTFYGYDIWNAYEISWLRPDRRPDIATSEIIYSCRSEYIIESKSLKLYLNSFNGTIFKSKDHVKTTIEQDLSHKLSTDVIVKLEDINTEVTLKNPEGKNIDNYYDKKLDNCKIEITDKTIVQDEKIYTHLLKSNCPVTMQPDWGTLIINYSGAKINYSSLINYIISLRNLNEFHEQCIEKIYMDIYRNCKTSNLEVYGRYTRRGGIDINPYRSTKDTPIPENIRTYRQ</sequence>
<dbReference type="PANTHER" id="PTHR34354:SF1">
    <property type="entry name" value="NADPH-DEPENDENT 7-CYANO-7-DEAZAGUANINE REDUCTASE"/>
    <property type="match status" value="1"/>
</dbReference>
<evidence type="ECO:0000313" key="7">
    <source>
        <dbReference type="Proteomes" id="UP000279470"/>
    </source>
</evidence>
<protein>
    <submittedName>
        <fullName evidence="6">NADPH-dependent 7-cyano-7-deazaguanine reductase QueF</fullName>
    </submittedName>
</protein>
<name>A0A429XUU5_9RICK</name>
<evidence type="ECO:0000256" key="1">
    <source>
        <dbReference type="ARBA" id="ARBA00022490"/>
    </source>
</evidence>
<dbReference type="SUPFAM" id="SSF55620">
    <property type="entry name" value="Tetrahydrobiopterin biosynthesis enzymes-like"/>
    <property type="match status" value="1"/>
</dbReference>
<proteinExistence type="predicted"/>
<dbReference type="InterPro" id="IPR029139">
    <property type="entry name" value="QueF_N"/>
</dbReference>
<dbReference type="PIRSF" id="PIRSF004750">
    <property type="entry name" value="Nitrile_oxidored_YqcD_prd"/>
    <property type="match status" value="1"/>
</dbReference>
<dbReference type="Proteomes" id="UP000279470">
    <property type="component" value="Unassembled WGS sequence"/>
</dbReference>
<evidence type="ECO:0000256" key="3">
    <source>
        <dbReference type="ARBA" id="ARBA00022857"/>
    </source>
</evidence>
<dbReference type="GO" id="GO:0033739">
    <property type="term" value="F:preQ1 synthase activity"/>
    <property type="evidence" value="ECO:0007669"/>
    <property type="project" value="InterPro"/>
</dbReference>
<dbReference type="InterPro" id="IPR050084">
    <property type="entry name" value="NADPH_dep_7-cyano-7-deazaG_red"/>
</dbReference>
<keyword evidence="1" id="KW-0963">Cytoplasm</keyword>
<keyword evidence="2" id="KW-0671">Queuosine biosynthesis</keyword>
<evidence type="ECO:0000256" key="2">
    <source>
        <dbReference type="ARBA" id="ARBA00022785"/>
    </source>
</evidence>
<dbReference type="AlphaFoldDB" id="A0A429XUU5"/>
<keyword evidence="4" id="KW-0560">Oxidoreductase</keyword>
<comment type="caution">
    <text evidence="6">The sequence shown here is derived from an EMBL/GenBank/DDBJ whole genome shotgun (WGS) entry which is preliminary data.</text>
</comment>